<accession>H2Y4S3</accession>
<dbReference type="InterPro" id="IPR000086">
    <property type="entry name" value="NUDIX_hydrolase_dom"/>
</dbReference>
<keyword evidence="9" id="KW-1185">Reference proteome</keyword>
<dbReference type="GO" id="GO:0015938">
    <property type="term" value="P:coenzyme A catabolic process"/>
    <property type="evidence" value="ECO:0007669"/>
    <property type="project" value="TreeGrafter"/>
</dbReference>
<dbReference type="HOGENOM" id="CLU_040940_5_3_1"/>
<reference evidence="8" key="2">
    <citation type="submission" date="2025-08" db="UniProtKB">
        <authorList>
            <consortium name="Ensembl"/>
        </authorList>
    </citation>
    <scope>IDENTIFICATION</scope>
</reference>
<dbReference type="eggNOG" id="KOG3069">
    <property type="taxonomic scope" value="Eukaryota"/>
</dbReference>
<evidence type="ECO:0000256" key="5">
    <source>
        <dbReference type="ARBA" id="ARBA00022842"/>
    </source>
</evidence>
<evidence type="ECO:0000313" key="8">
    <source>
        <dbReference type="Ensembl" id="ENSCSAVP00000000321.1"/>
    </source>
</evidence>
<dbReference type="Ensembl" id="ENSCSAVT00000000324.1">
    <property type="protein sequence ID" value="ENSCSAVP00000000321.1"/>
    <property type="gene ID" value="ENSCSAVG00000000177.1"/>
</dbReference>
<keyword evidence="5" id="KW-0460">Magnesium</keyword>
<evidence type="ECO:0000256" key="1">
    <source>
        <dbReference type="ARBA" id="ARBA00001936"/>
    </source>
</evidence>
<dbReference type="AlphaFoldDB" id="H2Y4S3"/>
<protein>
    <recommendedName>
        <fullName evidence="7">Nudix hydrolase domain-containing protein</fullName>
    </recommendedName>
</protein>
<dbReference type="GO" id="GO:0008893">
    <property type="term" value="F:guanosine-3',5'-bis(diphosphate) 3'-diphosphatase activity"/>
    <property type="evidence" value="ECO:0007669"/>
    <property type="project" value="UniProtKB-ARBA"/>
</dbReference>
<dbReference type="Proteomes" id="UP000007875">
    <property type="component" value="Unassembled WGS sequence"/>
</dbReference>
<comment type="cofactor">
    <cofactor evidence="1">
        <name>Mn(2+)</name>
        <dbReference type="ChEBI" id="CHEBI:29035"/>
    </cofactor>
</comment>
<dbReference type="GO" id="GO:0005737">
    <property type="term" value="C:cytoplasm"/>
    <property type="evidence" value="ECO:0007669"/>
    <property type="project" value="UniProtKB-ARBA"/>
</dbReference>
<dbReference type="SUPFAM" id="SSF55811">
    <property type="entry name" value="Nudix"/>
    <property type="match status" value="1"/>
</dbReference>
<dbReference type="GO" id="GO:0046872">
    <property type="term" value="F:metal ion binding"/>
    <property type="evidence" value="ECO:0007669"/>
    <property type="project" value="UniProtKB-KW"/>
</dbReference>
<evidence type="ECO:0000313" key="9">
    <source>
        <dbReference type="Proteomes" id="UP000007875"/>
    </source>
</evidence>
<dbReference type="GO" id="GO:0090407">
    <property type="term" value="P:organophosphate biosynthetic process"/>
    <property type="evidence" value="ECO:0007669"/>
    <property type="project" value="UniProtKB-ARBA"/>
</dbReference>
<dbReference type="PROSITE" id="PS51462">
    <property type="entry name" value="NUDIX"/>
    <property type="match status" value="1"/>
</dbReference>
<evidence type="ECO:0000259" key="7">
    <source>
        <dbReference type="PROSITE" id="PS51462"/>
    </source>
</evidence>
<dbReference type="PANTHER" id="PTHR12992">
    <property type="entry name" value="NUDIX HYDROLASE"/>
    <property type="match status" value="1"/>
</dbReference>
<feature type="domain" description="Nudix hydrolase" evidence="7">
    <location>
        <begin position="29"/>
        <end position="165"/>
    </location>
</feature>
<dbReference type="GO" id="GO:0010945">
    <property type="term" value="F:coenzyme A diphosphatase activity"/>
    <property type="evidence" value="ECO:0007669"/>
    <property type="project" value="InterPro"/>
</dbReference>
<evidence type="ECO:0000256" key="3">
    <source>
        <dbReference type="ARBA" id="ARBA00022723"/>
    </source>
</evidence>
<evidence type="ECO:0000256" key="4">
    <source>
        <dbReference type="ARBA" id="ARBA00022801"/>
    </source>
</evidence>
<keyword evidence="6" id="KW-0464">Manganese</keyword>
<dbReference type="InterPro" id="IPR045121">
    <property type="entry name" value="CoAse"/>
</dbReference>
<reference evidence="9" key="1">
    <citation type="submission" date="2003-08" db="EMBL/GenBank/DDBJ databases">
        <authorList>
            <person name="Birren B."/>
            <person name="Nusbaum C."/>
            <person name="Abebe A."/>
            <person name="Abouelleil A."/>
            <person name="Adekoya E."/>
            <person name="Ait-zahra M."/>
            <person name="Allen N."/>
            <person name="Allen T."/>
            <person name="An P."/>
            <person name="Anderson M."/>
            <person name="Anderson S."/>
            <person name="Arachchi H."/>
            <person name="Armbruster J."/>
            <person name="Bachantsang P."/>
            <person name="Baldwin J."/>
            <person name="Barry A."/>
            <person name="Bayul T."/>
            <person name="Blitshsteyn B."/>
            <person name="Bloom T."/>
            <person name="Blye J."/>
            <person name="Boguslavskiy L."/>
            <person name="Borowsky M."/>
            <person name="Boukhgalter B."/>
            <person name="Brunache A."/>
            <person name="Butler J."/>
            <person name="Calixte N."/>
            <person name="Calvo S."/>
            <person name="Camarata J."/>
            <person name="Campo K."/>
            <person name="Chang J."/>
            <person name="Cheshatsang Y."/>
            <person name="Citroen M."/>
            <person name="Collymore A."/>
            <person name="Considine T."/>
            <person name="Cook A."/>
            <person name="Cooke P."/>
            <person name="Corum B."/>
            <person name="Cuomo C."/>
            <person name="David R."/>
            <person name="Dawoe T."/>
            <person name="Degray S."/>
            <person name="Dodge S."/>
            <person name="Dooley K."/>
            <person name="Dorje P."/>
            <person name="Dorjee K."/>
            <person name="Dorris L."/>
            <person name="Duffey N."/>
            <person name="Dupes A."/>
            <person name="Elkins T."/>
            <person name="Engels R."/>
            <person name="Erickson J."/>
            <person name="Farina A."/>
            <person name="Faro S."/>
            <person name="Ferreira P."/>
            <person name="Fischer H."/>
            <person name="Fitzgerald M."/>
            <person name="Foley K."/>
            <person name="Gage D."/>
            <person name="Galagan J."/>
            <person name="Gearin G."/>
            <person name="Gnerre S."/>
            <person name="Gnirke A."/>
            <person name="Goyette A."/>
            <person name="Graham J."/>
            <person name="Grandbois E."/>
            <person name="Gyaltsen K."/>
            <person name="Hafez N."/>
            <person name="Hagopian D."/>
            <person name="Hagos B."/>
            <person name="Hall J."/>
            <person name="Hatcher B."/>
            <person name="Heller A."/>
            <person name="Higgins H."/>
            <person name="Honan T."/>
            <person name="Horn A."/>
            <person name="Houde N."/>
            <person name="Hughes L."/>
            <person name="Hulme W."/>
            <person name="Husby E."/>
            <person name="Iliev I."/>
            <person name="Jaffe D."/>
            <person name="Jones C."/>
            <person name="Kamal M."/>
            <person name="Kamat A."/>
            <person name="Kamvysselis M."/>
            <person name="Karlsson E."/>
            <person name="Kells C."/>
            <person name="Kieu A."/>
            <person name="Kisner P."/>
            <person name="Kodira C."/>
            <person name="Kulbokas E."/>
            <person name="Labutti K."/>
            <person name="Lama D."/>
            <person name="Landers T."/>
            <person name="Leger J."/>
            <person name="Levine S."/>
            <person name="Lewis D."/>
            <person name="Lewis T."/>
            <person name="Lindblad-toh K."/>
            <person name="Liu X."/>
            <person name="Lokyitsang T."/>
            <person name="Lokyitsang Y."/>
            <person name="Lucien O."/>
            <person name="Lui A."/>
            <person name="Ma L.J."/>
            <person name="Mabbitt R."/>
            <person name="Macdonald J."/>
            <person name="Maclean C."/>
            <person name="Major J."/>
            <person name="Manning J."/>
            <person name="Marabella R."/>
            <person name="Maru K."/>
            <person name="Matthews C."/>
            <person name="Mauceli E."/>
            <person name="Mccarthy M."/>
            <person name="Mcdonough S."/>
            <person name="Mcghee T."/>
            <person name="Meldrim J."/>
            <person name="Meneus L."/>
            <person name="Mesirov J."/>
            <person name="Mihalev A."/>
            <person name="Mihova T."/>
            <person name="Mikkelsen T."/>
            <person name="Mlenga V."/>
            <person name="Moru K."/>
            <person name="Mozes J."/>
            <person name="Mulrain L."/>
            <person name="Munson G."/>
            <person name="Naylor J."/>
            <person name="Newes C."/>
            <person name="Nguyen C."/>
            <person name="Nguyen N."/>
            <person name="Nguyen T."/>
            <person name="Nicol R."/>
            <person name="Nielsen C."/>
            <person name="Nizzari M."/>
            <person name="Norbu C."/>
            <person name="Norbu N."/>
            <person name="O'donnell P."/>
            <person name="Okoawo O."/>
            <person name="O'leary S."/>
            <person name="Omotosho B."/>
            <person name="O'neill K."/>
            <person name="Osman S."/>
            <person name="Parker S."/>
            <person name="Perrin D."/>
            <person name="Phunkhang P."/>
            <person name="Piqani B."/>
            <person name="Purcell S."/>
            <person name="Rachupka T."/>
            <person name="Ramasamy U."/>
            <person name="Rameau R."/>
            <person name="Ray V."/>
            <person name="Raymond C."/>
            <person name="Retta R."/>
            <person name="Richardson S."/>
            <person name="Rise C."/>
            <person name="Rodriguez J."/>
            <person name="Rogers J."/>
            <person name="Rogov P."/>
            <person name="Rutman M."/>
            <person name="Schupbach R."/>
            <person name="Seaman C."/>
            <person name="Settipalli S."/>
            <person name="Sharpe T."/>
            <person name="Sheridan J."/>
            <person name="Sherpa N."/>
            <person name="Shi J."/>
            <person name="Smirnov S."/>
            <person name="Smith C."/>
            <person name="Sougnez C."/>
            <person name="Spencer B."/>
            <person name="Stalker J."/>
            <person name="Stange-thomann N."/>
            <person name="Stavropoulos S."/>
            <person name="Stetson K."/>
            <person name="Stone C."/>
            <person name="Stone S."/>
            <person name="Stubbs M."/>
            <person name="Talamas J."/>
            <person name="Tchuinga P."/>
            <person name="Tenzing P."/>
            <person name="Tesfaye S."/>
            <person name="Theodore J."/>
            <person name="Thoulutsang Y."/>
            <person name="Topham K."/>
            <person name="Towey S."/>
            <person name="Tsamla T."/>
            <person name="Tsomo N."/>
            <person name="Vallee D."/>
            <person name="Vassiliev H."/>
            <person name="Venkataraman V."/>
            <person name="Vinson J."/>
            <person name="Vo A."/>
            <person name="Wade C."/>
            <person name="Wang S."/>
            <person name="Wangchuk T."/>
            <person name="Wangdi T."/>
            <person name="Whittaker C."/>
            <person name="Wilkinson J."/>
            <person name="Wu Y."/>
            <person name="Wyman D."/>
            <person name="Yadav S."/>
            <person name="Yang S."/>
            <person name="Yang X."/>
            <person name="Yeager S."/>
            <person name="Yee E."/>
            <person name="Young G."/>
            <person name="Zainoun J."/>
            <person name="Zembeck L."/>
            <person name="Zimmer A."/>
            <person name="Zody M."/>
            <person name="Lander E."/>
        </authorList>
    </citation>
    <scope>NUCLEOTIDE SEQUENCE [LARGE SCALE GENOMIC DNA]</scope>
</reference>
<dbReference type="Pfam" id="PF00293">
    <property type="entry name" value="NUDIX"/>
    <property type="match status" value="1"/>
</dbReference>
<keyword evidence="4" id="KW-0378">Hydrolase</keyword>
<reference evidence="8" key="3">
    <citation type="submission" date="2025-09" db="UniProtKB">
        <authorList>
            <consortium name="Ensembl"/>
        </authorList>
    </citation>
    <scope>IDENTIFICATION</scope>
</reference>
<dbReference type="OMA" id="HEDLMLI"/>
<dbReference type="FunFam" id="3.90.79.10:FF:000036">
    <property type="entry name" value="Nudix hydrolase 11"/>
    <property type="match status" value="1"/>
</dbReference>
<dbReference type="GeneTree" id="ENSGT00940000159631"/>
<dbReference type="GO" id="GO:0034654">
    <property type="term" value="P:nucleobase-containing compound biosynthetic process"/>
    <property type="evidence" value="ECO:0007669"/>
    <property type="project" value="UniProtKB-ARBA"/>
</dbReference>
<comment type="cofactor">
    <cofactor evidence="2">
        <name>Mg(2+)</name>
        <dbReference type="ChEBI" id="CHEBI:18420"/>
    </cofactor>
</comment>
<keyword evidence="3" id="KW-0479">Metal-binding</keyword>
<evidence type="ECO:0000256" key="2">
    <source>
        <dbReference type="ARBA" id="ARBA00001946"/>
    </source>
</evidence>
<dbReference type="InParanoid" id="H2Y4S3"/>
<dbReference type="CDD" id="cd03426">
    <property type="entry name" value="NUDIX_CoAse_Nudt7"/>
    <property type="match status" value="1"/>
</dbReference>
<evidence type="ECO:0000256" key="6">
    <source>
        <dbReference type="ARBA" id="ARBA00023211"/>
    </source>
</evidence>
<name>H2Y4S3_CIOSA</name>
<dbReference type="STRING" id="51511.ENSCSAVP00000000321"/>
<organism evidence="8 9">
    <name type="scientific">Ciona savignyi</name>
    <name type="common">Pacific transparent sea squirt</name>
    <dbReference type="NCBI Taxonomy" id="51511"/>
    <lineage>
        <taxon>Eukaryota</taxon>
        <taxon>Metazoa</taxon>
        <taxon>Chordata</taxon>
        <taxon>Tunicata</taxon>
        <taxon>Ascidiacea</taxon>
        <taxon>Phlebobranchia</taxon>
        <taxon>Cionidae</taxon>
        <taxon>Ciona</taxon>
    </lineage>
</organism>
<dbReference type="InterPro" id="IPR015797">
    <property type="entry name" value="NUDIX_hydrolase-like_dom_sf"/>
</dbReference>
<proteinExistence type="predicted"/>
<dbReference type="PANTHER" id="PTHR12992:SF24">
    <property type="entry name" value="PEROXISOMAL COENZYME A DIPHOSPHATASE NUDT7"/>
    <property type="match status" value="1"/>
</dbReference>
<sequence>MHIKDVANNISLHMKQYKEEAQSIISPNLKRAAVLVPIFKLKEKLYVILTKRSDSLSSHKGDVCFPGGKQDADDADITATALREAFEEIGLQPSQVEVLGEMYPFISYNQLVVTPVIGFIRNHEDLMLIKNENEVDDIFACPLDFFLEKSNHHFISSKLHPYIKM</sequence>
<dbReference type="Gene3D" id="3.90.79.10">
    <property type="entry name" value="Nucleoside Triphosphate Pyrophosphohydrolase"/>
    <property type="match status" value="1"/>
</dbReference>